<organism evidence="3 4">
    <name type="scientific">Natronoglomus mannanivorans</name>
    <dbReference type="NCBI Taxonomy" id="2979990"/>
    <lineage>
        <taxon>Archaea</taxon>
        <taxon>Methanobacteriati</taxon>
        <taxon>Methanobacteriota</taxon>
        <taxon>Stenosarchaea group</taxon>
        <taxon>Halobacteria</taxon>
        <taxon>Halobacteriales</taxon>
        <taxon>Natrialbaceae</taxon>
        <taxon>Natronoglomus</taxon>
    </lineage>
</organism>
<feature type="compositionally biased region" description="Polar residues" evidence="1">
    <location>
        <begin position="109"/>
        <end position="119"/>
    </location>
</feature>
<reference evidence="3" key="1">
    <citation type="submission" date="2022-09" db="EMBL/GenBank/DDBJ databases">
        <title>Enrichment on poylsaccharides allowed isolation of novel metabolic and taxonomic groups of Haloarchaea.</title>
        <authorList>
            <person name="Sorokin D.Y."/>
            <person name="Elcheninov A.G."/>
            <person name="Khizhniak T.V."/>
            <person name="Kolganova T.V."/>
            <person name="Kublanov I.V."/>
        </authorList>
    </citation>
    <scope>NUCLEOTIDE SEQUENCE</scope>
    <source>
        <strain evidence="3">AArc-xg1-1</strain>
    </source>
</reference>
<dbReference type="Proteomes" id="UP001321018">
    <property type="component" value="Unassembled WGS sequence"/>
</dbReference>
<name>A0AAP2Z412_9EURY</name>
<evidence type="ECO:0000313" key="3">
    <source>
        <dbReference type="EMBL" id="MCU4744676.1"/>
    </source>
</evidence>
<dbReference type="AlphaFoldDB" id="A0AAP2Z412"/>
<dbReference type="RefSeq" id="WP_338006476.1">
    <property type="nucleotide sequence ID" value="NZ_JAOPKA010000037.1"/>
</dbReference>
<evidence type="ECO:0000256" key="1">
    <source>
        <dbReference type="SAM" id="MobiDB-lite"/>
    </source>
</evidence>
<sequence>MSRTDGSVDIGESTAGSGDTVGWIEQGEWLEYTVSVGQTSENTLEALVSPGSGGSEFYLEADGSNVSGSVTVPDTGDWEEWERENETRVETGFGGSRSDSRRGEGASRTPQPRGSSWQDVLSPEL</sequence>
<accession>A0AAP2Z412</accession>
<dbReference type="Pfam" id="PF03422">
    <property type="entry name" value="CBM_6"/>
    <property type="match status" value="1"/>
</dbReference>
<feature type="domain" description="CBM6" evidence="2">
    <location>
        <begin position="1"/>
        <end position="120"/>
    </location>
</feature>
<feature type="region of interest" description="Disordered" evidence="1">
    <location>
        <begin position="1"/>
        <end position="22"/>
    </location>
</feature>
<dbReference type="EMBL" id="JAOPKA010000037">
    <property type="protein sequence ID" value="MCU4744676.1"/>
    <property type="molecule type" value="Genomic_DNA"/>
</dbReference>
<dbReference type="SUPFAM" id="SSF49785">
    <property type="entry name" value="Galactose-binding domain-like"/>
    <property type="match status" value="1"/>
</dbReference>
<protein>
    <submittedName>
        <fullName evidence="3">Carbohydrate-binding protein</fullName>
    </submittedName>
</protein>
<proteinExistence type="predicted"/>
<evidence type="ECO:0000259" key="2">
    <source>
        <dbReference type="PROSITE" id="PS51175"/>
    </source>
</evidence>
<dbReference type="Gene3D" id="2.60.120.260">
    <property type="entry name" value="Galactose-binding domain-like"/>
    <property type="match status" value="1"/>
</dbReference>
<dbReference type="GO" id="GO:0030246">
    <property type="term" value="F:carbohydrate binding"/>
    <property type="evidence" value="ECO:0007669"/>
    <property type="project" value="InterPro"/>
</dbReference>
<dbReference type="PROSITE" id="PS51175">
    <property type="entry name" value="CBM6"/>
    <property type="match status" value="1"/>
</dbReference>
<dbReference type="InterPro" id="IPR005084">
    <property type="entry name" value="CBM6"/>
</dbReference>
<gene>
    <name evidence="3" type="ORF">OB960_25235</name>
</gene>
<evidence type="ECO:0000313" key="4">
    <source>
        <dbReference type="Proteomes" id="UP001321018"/>
    </source>
</evidence>
<comment type="caution">
    <text evidence="3">The sequence shown here is derived from an EMBL/GenBank/DDBJ whole genome shotgun (WGS) entry which is preliminary data.</text>
</comment>
<dbReference type="InterPro" id="IPR008979">
    <property type="entry name" value="Galactose-bd-like_sf"/>
</dbReference>
<dbReference type="CDD" id="cd04080">
    <property type="entry name" value="CBM6_cellulase-like"/>
    <property type="match status" value="1"/>
</dbReference>
<feature type="region of interest" description="Disordered" evidence="1">
    <location>
        <begin position="65"/>
        <end position="125"/>
    </location>
</feature>